<dbReference type="CDD" id="cd00761">
    <property type="entry name" value="Glyco_tranf_GTA_type"/>
    <property type="match status" value="1"/>
</dbReference>
<comment type="caution">
    <text evidence="2">The sequence shown here is derived from an EMBL/GenBank/DDBJ whole genome shotgun (WGS) entry which is preliminary data.</text>
</comment>
<dbReference type="Gene3D" id="3.90.550.10">
    <property type="entry name" value="Spore Coat Polysaccharide Biosynthesis Protein SpsA, Chain A"/>
    <property type="match status" value="1"/>
</dbReference>
<dbReference type="InterPro" id="IPR001173">
    <property type="entry name" value="Glyco_trans_2-like"/>
</dbReference>
<feature type="domain" description="Glycosyltransferase 2-like" evidence="1">
    <location>
        <begin position="6"/>
        <end position="132"/>
    </location>
</feature>
<keyword evidence="2" id="KW-0808">Transferase</keyword>
<dbReference type="PANTHER" id="PTHR43685">
    <property type="entry name" value="GLYCOSYLTRANSFERASE"/>
    <property type="match status" value="1"/>
</dbReference>
<dbReference type="RefSeq" id="WP_063950121.1">
    <property type="nucleotide sequence ID" value="NZ_CP072309.1"/>
</dbReference>
<evidence type="ECO:0000313" key="2">
    <source>
        <dbReference type="EMBL" id="OAE42017.1"/>
    </source>
</evidence>
<dbReference type="AlphaFoldDB" id="A0A176X4I8"/>
<gene>
    <name evidence="2" type="ORF">A7J57_02940</name>
</gene>
<dbReference type="InterPro" id="IPR029044">
    <property type="entry name" value="Nucleotide-diphossugar_trans"/>
</dbReference>
<name>A0A176X4I8_AGRTU</name>
<organism evidence="2 3">
    <name type="scientific">Agrobacterium tumefaciens</name>
    <dbReference type="NCBI Taxonomy" id="358"/>
    <lineage>
        <taxon>Bacteria</taxon>
        <taxon>Pseudomonadati</taxon>
        <taxon>Pseudomonadota</taxon>
        <taxon>Alphaproteobacteria</taxon>
        <taxon>Hyphomicrobiales</taxon>
        <taxon>Rhizobiaceae</taxon>
        <taxon>Rhizobium/Agrobacterium group</taxon>
        <taxon>Agrobacterium</taxon>
        <taxon>Agrobacterium tumefaciens complex</taxon>
    </lineage>
</organism>
<sequence length="319" mass="35016">MSSIDIVIPNYNYGRFLEGCVQSVLGQNISEMRILIIDNASTDDSVAIARSLATANPLIETSLHPINLGGHASFNEGIDWARADYFAIVCADDMLSPEALARAIEALDDNPGAHMAYGRTAFFRDDAEITSSICSDADGMQLHCGIDFIARICATGRSPVPGPLAVTRTHIQHQAGHYRPALRHTDDVEMWMRLAVLGDIVELDAVQNFTRIHGANQSATLDNVLGWNTEMEAALESFFGNEGAFLENAETLLKRGRASLSDRAYWCALSNLLRRRPGARALLAQAVRLRPASAFLPPVGYLMRRPDAFHRIRAAIARR</sequence>
<dbReference type="GO" id="GO:0016740">
    <property type="term" value="F:transferase activity"/>
    <property type="evidence" value="ECO:0007669"/>
    <property type="project" value="UniProtKB-KW"/>
</dbReference>
<dbReference type="PANTHER" id="PTHR43685:SF11">
    <property type="entry name" value="GLYCOSYLTRANSFERASE TAGX-RELATED"/>
    <property type="match status" value="1"/>
</dbReference>
<dbReference type="EMBL" id="LXPS01000033">
    <property type="protein sequence ID" value="OAE42017.1"/>
    <property type="molecule type" value="Genomic_DNA"/>
</dbReference>
<evidence type="ECO:0000259" key="1">
    <source>
        <dbReference type="Pfam" id="PF00535"/>
    </source>
</evidence>
<evidence type="ECO:0000313" key="3">
    <source>
        <dbReference type="Proteomes" id="UP000077098"/>
    </source>
</evidence>
<dbReference type="SUPFAM" id="SSF53448">
    <property type="entry name" value="Nucleotide-diphospho-sugar transferases"/>
    <property type="match status" value="1"/>
</dbReference>
<dbReference type="Proteomes" id="UP000077098">
    <property type="component" value="Unassembled WGS sequence"/>
</dbReference>
<dbReference type="Pfam" id="PF00535">
    <property type="entry name" value="Glycos_transf_2"/>
    <property type="match status" value="1"/>
</dbReference>
<proteinExistence type="predicted"/>
<dbReference type="InterPro" id="IPR050834">
    <property type="entry name" value="Glycosyltransf_2"/>
</dbReference>
<accession>A0A176X4I8</accession>
<reference evidence="2 3" key="1">
    <citation type="submission" date="2016-05" db="EMBL/GenBank/DDBJ databases">
        <authorList>
            <person name="Lavstsen T."/>
            <person name="Jespersen J.S."/>
        </authorList>
    </citation>
    <scope>NUCLEOTIDE SEQUENCE [LARGE SCALE GENOMIC DNA]</scope>
    <source>
        <strain evidence="2 3">KCJ1736</strain>
    </source>
</reference>
<protein>
    <submittedName>
        <fullName evidence="2">Glycosyl transferase</fullName>
    </submittedName>
</protein>